<comment type="caution">
    <text evidence="3">The sequence shown here is derived from an EMBL/GenBank/DDBJ whole genome shotgun (WGS) entry which is preliminary data.</text>
</comment>
<evidence type="ECO:0000313" key="3">
    <source>
        <dbReference type="EMBL" id="OYQ44293.1"/>
    </source>
</evidence>
<dbReference type="Proteomes" id="UP000216035">
    <property type="component" value="Unassembled WGS sequence"/>
</dbReference>
<feature type="domain" description="YhcG PDDEXK nuclease" evidence="1">
    <location>
        <begin position="169"/>
        <end position="320"/>
    </location>
</feature>
<dbReference type="EMBL" id="NOXX01000193">
    <property type="protein sequence ID" value="OYQ44293.1"/>
    <property type="molecule type" value="Genomic_DNA"/>
</dbReference>
<dbReference type="AlphaFoldDB" id="A0A255ZS09"/>
<dbReference type="InterPro" id="IPR041527">
    <property type="entry name" value="YhcG_N"/>
</dbReference>
<sequence>MNKAVEPLQNHSLFSELSALIEASRQKIAVAANSTLTLLFWQLGKRINEEVLNKERADYGKQILPTLSAQLTAKYGRSFEEKNLRRMLQFAQQFTDSSIVVPLARQLTWSHFLILIPLKTNEARMFYAQKAMEEGWGKRELRNQIAKKSFERHEIANSQLIATKPELVNTFKDPYILDFLNLKNTYLEQDLEHAILHELEAFILELGKGFAFMERQKRMIIDGDDFYLDLLFYNRRIKRLVAIELKLGKFEAAHKGQMELYLKWLNKYEKAEGENEPIGLILCAESNKEQVELLEMHKDGIMVAEYWTEMPSKQELQQKLHQICMEAKERMANNRLNSEYE</sequence>
<dbReference type="InterPro" id="IPR011856">
    <property type="entry name" value="tRNA_endonuc-like_dom_sf"/>
</dbReference>
<dbReference type="Pfam" id="PF17761">
    <property type="entry name" value="DUF1016_N"/>
    <property type="match status" value="1"/>
</dbReference>
<dbReference type="Gene3D" id="3.40.1350.10">
    <property type="match status" value="1"/>
</dbReference>
<gene>
    <name evidence="3" type="ORF">CHX27_07730</name>
</gene>
<dbReference type="Pfam" id="PF06250">
    <property type="entry name" value="YhcG_C"/>
    <property type="match status" value="1"/>
</dbReference>
<protein>
    <recommendedName>
        <fullName evidence="5">DUF1016 domain-containing protein</fullName>
    </recommendedName>
</protein>
<reference evidence="3 4" key="1">
    <citation type="submission" date="2017-07" db="EMBL/GenBank/DDBJ databases">
        <title>Flavobacterium cyanobacteriorum sp. nov., isolated from cyanobacterial aggregates in a eutrophic lake.</title>
        <authorList>
            <person name="Cai H."/>
        </authorList>
    </citation>
    <scope>NUCLEOTIDE SEQUENCE [LARGE SCALE GENOMIC DNA]</scope>
    <source>
        <strain evidence="3 4">TH167</strain>
    </source>
</reference>
<evidence type="ECO:0000313" key="4">
    <source>
        <dbReference type="Proteomes" id="UP000216035"/>
    </source>
</evidence>
<dbReference type="PANTHER" id="PTHR30547">
    <property type="entry name" value="UNCHARACTERIZED PROTEIN YHCG-RELATED"/>
    <property type="match status" value="1"/>
</dbReference>
<accession>A0A255ZS09</accession>
<dbReference type="PANTHER" id="PTHR30547:SF5">
    <property type="entry name" value="NUCLEASE YHCG-RELATED"/>
    <property type="match status" value="1"/>
</dbReference>
<dbReference type="InterPro" id="IPR009362">
    <property type="entry name" value="YhcG_C"/>
</dbReference>
<proteinExistence type="predicted"/>
<dbReference type="GO" id="GO:0003676">
    <property type="term" value="F:nucleic acid binding"/>
    <property type="evidence" value="ECO:0007669"/>
    <property type="project" value="InterPro"/>
</dbReference>
<name>A0A255ZS09_9FLAO</name>
<evidence type="ECO:0000259" key="1">
    <source>
        <dbReference type="Pfam" id="PF06250"/>
    </source>
</evidence>
<evidence type="ECO:0008006" key="5">
    <source>
        <dbReference type="Google" id="ProtNLM"/>
    </source>
</evidence>
<feature type="domain" description="YhcG N-terminal" evidence="2">
    <location>
        <begin position="17"/>
        <end position="152"/>
    </location>
</feature>
<evidence type="ECO:0000259" key="2">
    <source>
        <dbReference type="Pfam" id="PF17761"/>
    </source>
</evidence>
<dbReference type="InterPro" id="IPR053148">
    <property type="entry name" value="PD-DEXK-like_domain"/>
</dbReference>
<keyword evidence="4" id="KW-1185">Reference proteome</keyword>
<dbReference type="REBASE" id="260377">
    <property type="entry name" value="S1.FauTH167ORF7725P"/>
</dbReference>
<dbReference type="OrthoDB" id="9801263at2"/>
<dbReference type="RefSeq" id="WP_094486191.1">
    <property type="nucleotide sequence ID" value="NZ_NOXX01000193.1"/>
</dbReference>
<organism evidence="3 4">
    <name type="scientific">Flavobacterium aurantiibacter</name>
    <dbReference type="NCBI Taxonomy" id="2023067"/>
    <lineage>
        <taxon>Bacteria</taxon>
        <taxon>Pseudomonadati</taxon>
        <taxon>Bacteroidota</taxon>
        <taxon>Flavobacteriia</taxon>
        <taxon>Flavobacteriales</taxon>
        <taxon>Flavobacteriaceae</taxon>
        <taxon>Flavobacterium</taxon>
    </lineage>
</organism>